<organism evidence="2 3">
    <name type="scientific">Halarcobacter anaerophilus</name>
    <dbReference type="NCBI Taxonomy" id="877500"/>
    <lineage>
        <taxon>Bacteria</taxon>
        <taxon>Pseudomonadati</taxon>
        <taxon>Campylobacterota</taxon>
        <taxon>Epsilonproteobacteria</taxon>
        <taxon>Campylobacterales</taxon>
        <taxon>Arcobacteraceae</taxon>
        <taxon>Halarcobacter</taxon>
    </lineage>
</organism>
<dbReference type="EMBL" id="PDKO01000015">
    <property type="protein sequence ID" value="RXJ61467.1"/>
    <property type="molecule type" value="Genomic_DNA"/>
</dbReference>
<protein>
    <submittedName>
        <fullName evidence="2">Uncharacterized protein</fullName>
    </submittedName>
</protein>
<dbReference type="Proteomes" id="UP000290191">
    <property type="component" value="Unassembled WGS sequence"/>
</dbReference>
<dbReference type="AlphaFoldDB" id="A0A4Q0XV45"/>
<dbReference type="RefSeq" id="WP_129082907.1">
    <property type="nucleotide sequence ID" value="NZ_CP041070.1"/>
</dbReference>
<keyword evidence="3" id="KW-1185">Reference proteome</keyword>
<reference evidence="2 3" key="1">
    <citation type="submission" date="2017-10" db="EMBL/GenBank/DDBJ databases">
        <title>Genomics of the genus Arcobacter.</title>
        <authorList>
            <person name="Perez-Cataluna A."/>
            <person name="Figueras M.J."/>
        </authorList>
    </citation>
    <scope>NUCLEOTIDE SEQUENCE [LARGE SCALE GENOMIC DNA]</scope>
    <source>
        <strain evidence="2 3">DSM 24636</strain>
    </source>
</reference>
<evidence type="ECO:0000256" key="1">
    <source>
        <dbReference type="SAM" id="Phobius"/>
    </source>
</evidence>
<evidence type="ECO:0000313" key="3">
    <source>
        <dbReference type="Proteomes" id="UP000290191"/>
    </source>
</evidence>
<proteinExistence type="predicted"/>
<keyword evidence="1" id="KW-0472">Membrane</keyword>
<name>A0A4Q0XV45_9BACT</name>
<gene>
    <name evidence="2" type="ORF">CRV06_13670</name>
</gene>
<keyword evidence="1" id="KW-0812">Transmembrane</keyword>
<dbReference type="STRING" id="877500.GCA_000935065_01164"/>
<sequence length="270" mass="32257">MQIYVLQRAISYKIFMLVAFGFFALVMYQGHLKNELIYTILFIVFVALCSFEIVSIFYCLFVKRTLHFNINDKEVSWEFFDNKRLLKRVNIDKSSIKEVKSEVNYLTGNIYSRFTVTFILEDDSQIELTDGFLYSFGLKKAENISRYMLKNGLGNPQDIKFSKLIEELNIDIFQQQKFTKEEKDSYYMGVISKNKKEFLSLRLQIESLYKDYKIVEKNANNEYLVRNENKKESFIYLRSNAFGYFVEFYKVKRKEDLKMLKEMGRQKIGF</sequence>
<dbReference type="OrthoDB" id="5348267at2"/>
<feature type="transmembrane region" description="Helical" evidence="1">
    <location>
        <begin position="12"/>
        <end position="30"/>
    </location>
</feature>
<feature type="transmembrane region" description="Helical" evidence="1">
    <location>
        <begin position="36"/>
        <end position="61"/>
    </location>
</feature>
<evidence type="ECO:0000313" key="2">
    <source>
        <dbReference type="EMBL" id="RXJ61467.1"/>
    </source>
</evidence>
<comment type="caution">
    <text evidence="2">The sequence shown here is derived from an EMBL/GenBank/DDBJ whole genome shotgun (WGS) entry which is preliminary data.</text>
</comment>
<keyword evidence="1" id="KW-1133">Transmembrane helix</keyword>
<accession>A0A4Q0XV45</accession>